<dbReference type="CDD" id="cd07012">
    <property type="entry name" value="PBP2_Bug_TTT"/>
    <property type="match status" value="1"/>
</dbReference>
<sequence length="325" mass="35073">MRLSVMVRSAPVLAALVLSTALHADPRRTTCVAPASPGGGFDLTCKLIQAGFKDANLLEKPLPVTYMPGGIGAVAYNAIIANRPDEPGTLVAFTSGSLLNLAQGKFGRYNENDVRWVAAVAANYGILAVRSDSPYHTLDDLVKALREDPAVVAFGGSGTVGSQYWTQSALFARSVGVDPRAMRYVSFEGGGDAFSAVLGDHIQLLSSNVGSVLPHVESGDLRVLALLADEPQGGRLGGMPTAKSQGYDFSWPVIMGYYLGPKVSDEDFKWWEERFTQLLDSETFEQTRERFSVQPFRLTGPALDAYVKKQVAEYRSLAKEFGLAE</sequence>
<dbReference type="PIRSF" id="PIRSF017082">
    <property type="entry name" value="YflP"/>
    <property type="match status" value="1"/>
</dbReference>
<keyword evidence="2" id="KW-0732">Signal</keyword>
<dbReference type="RefSeq" id="WP_188982867.1">
    <property type="nucleotide sequence ID" value="NZ_BMPO01000003.1"/>
</dbReference>
<gene>
    <name evidence="3" type="ORF">GCM10009304_18190</name>
</gene>
<comment type="similarity">
    <text evidence="1">Belongs to the UPF0065 (bug) family.</text>
</comment>
<feature type="signal peptide" evidence="2">
    <location>
        <begin position="1"/>
        <end position="24"/>
    </location>
</feature>
<dbReference type="EMBL" id="BMPO01000003">
    <property type="protein sequence ID" value="GGJ92713.1"/>
    <property type="molecule type" value="Genomic_DNA"/>
</dbReference>
<organism evidence="3 4">
    <name type="scientific">Pseudomonas matsuisoli</name>
    <dbReference type="NCBI Taxonomy" id="1515666"/>
    <lineage>
        <taxon>Bacteria</taxon>
        <taxon>Pseudomonadati</taxon>
        <taxon>Pseudomonadota</taxon>
        <taxon>Gammaproteobacteria</taxon>
        <taxon>Pseudomonadales</taxon>
        <taxon>Pseudomonadaceae</taxon>
        <taxon>Pseudomonas</taxon>
    </lineage>
</organism>
<dbReference type="InterPro" id="IPR042100">
    <property type="entry name" value="Bug_dom1"/>
</dbReference>
<evidence type="ECO:0000313" key="4">
    <source>
        <dbReference type="Proteomes" id="UP000635983"/>
    </source>
</evidence>
<evidence type="ECO:0000256" key="2">
    <source>
        <dbReference type="SAM" id="SignalP"/>
    </source>
</evidence>
<reference evidence="3" key="1">
    <citation type="journal article" date="2014" name="Int. J. Syst. Evol. Microbiol.">
        <title>Complete genome sequence of Corynebacterium casei LMG S-19264T (=DSM 44701T), isolated from a smear-ripened cheese.</title>
        <authorList>
            <consortium name="US DOE Joint Genome Institute (JGI-PGF)"/>
            <person name="Walter F."/>
            <person name="Albersmeier A."/>
            <person name="Kalinowski J."/>
            <person name="Ruckert C."/>
        </authorList>
    </citation>
    <scope>NUCLEOTIDE SEQUENCE</scope>
    <source>
        <strain evidence="3">JCM 30078</strain>
    </source>
</reference>
<accession>A0A917PUL2</accession>
<dbReference type="Gene3D" id="3.40.190.150">
    <property type="entry name" value="Bordetella uptake gene, domain 1"/>
    <property type="match status" value="1"/>
</dbReference>
<dbReference type="Gene3D" id="3.40.190.10">
    <property type="entry name" value="Periplasmic binding protein-like II"/>
    <property type="match status" value="1"/>
</dbReference>
<name>A0A917PUL2_9PSED</name>
<dbReference type="PANTHER" id="PTHR42928">
    <property type="entry name" value="TRICARBOXYLATE-BINDING PROTEIN"/>
    <property type="match status" value="1"/>
</dbReference>
<dbReference type="AlphaFoldDB" id="A0A917PUL2"/>
<evidence type="ECO:0000256" key="1">
    <source>
        <dbReference type="ARBA" id="ARBA00006987"/>
    </source>
</evidence>
<proteinExistence type="inferred from homology"/>
<keyword evidence="4" id="KW-1185">Reference proteome</keyword>
<reference evidence="3" key="2">
    <citation type="submission" date="2020-09" db="EMBL/GenBank/DDBJ databases">
        <authorList>
            <person name="Sun Q."/>
            <person name="Ohkuma M."/>
        </authorList>
    </citation>
    <scope>NUCLEOTIDE SEQUENCE</scope>
    <source>
        <strain evidence="3">JCM 30078</strain>
    </source>
</reference>
<evidence type="ECO:0008006" key="5">
    <source>
        <dbReference type="Google" id="ProtNLM"/>
    </source>
</evidence>
<dbReference type="Pfam" id="PF03401">
    <property type="entry name" value="TctC"/>
    <property type="match status" value="1"/>
</dbReference>
<feature type="chain" id="PRO_5037204643" description="Tricarboxylic transport membrane protein" evidence="2">
    <location>
        <begin position="25"/>
        <end position="325"/>
    </location>
</feature>
<comment type="caution">
    <text evidence="3">The sequence shown here is derived from an EMBL/GenBank/DDBJ whole genome shotgun (WGS) entry which is preliminary data.</text>
</comment>
<dbReference type="SUPFAM" id="SSF53850">
    <property type="entry name" value="Periplasmic binding protein-like II"/>
    <property type="match status" value="1"/>
</dbReference>
<dbReference type="Proteomes" id="UP000635983">
    <property type="component" value="Unassembled WGS sequence"/>
</dbReference>
<dbReference type="PANTHER" id="PTHR42928:SF3">
    <property type="entry name" value="UPF0065 PROTEIN YFLP"/>
    <property type="match status" value="1"/>
</dbReference>
<evidence type="ECO:0000313" key="3">
    <source>
        <dbReference type="EMBL" id="GGJ92713.1"/>
    </source>
</evidence>
<dbReference type="InterPro" id="IPR005064">
    <property type="entry name" value="BUG"/>
</dbReference>
<protein>
    <recommendedName>
        <fullName evidence="5">Tricarboxylic transport membrane protein</fullName>
    </recommendedName>
</protein>